<reference evidence="5" key="1">
    <citation type="submission" date="2022-03" db="EMBL/GenBank/DDBJ databases">
        <title>Fererhizobium litorale gen. nov., sp. nov., isolated from sandy sediments of the Sea of Japan seashore.</title>
        <authorList>
            <person name="Romanenko L."/>
            <person name="Kurilenko V."/>
            <person name="Otstavnykh N."/>
            <person name="Svetashev V."/>
            <person name="Tekutyeva L."/>
            <person name="Isaeva M."/>
            <person name="Mikhailov V."/>
        </authorList>
    </citation>
    <scope>NUCLEOTIDE SEQUENCE</scope>
    <source>
        <strain evidence="5">KMM 9576</strain>
    </source>
</reference>
<evidence type="ECO:0000313" key="5">
    <source>
        <dbReference type="EMBL" id="MDI7921916.1"/>
    </source>
</evidence>
<protein>
    <submittedName>
        <fullName evidence="5">GntR family transcriptional regulator</fullName>
    </submittedName>
</protein>
<keyword evidence="2" id="KW-0238">DNA-binding</keyword>
<evidence type="ECO:0000256" key="1">
    <source>
        <dbReference type="ARBA" id="ARBA00023015"/>
    </source>
</evidence>
<accession>A0AAE3QBQ7</accession>
<dbReference type="AlphaFoldDB" id="A0AAE3QBQ7"/>
<evidence type="ECO:0000256" key="2">
    <source>
        <dbReference type="ARBA" id="ARBA00023125"/>
    </source>
</evidence>
<sequence>MARQNTVFKEAFNRYAGTLRRNDTLPSEPDIAAKLGVSRSTARAILARLSEAAIIRWDKREKLVLRDPSPADFFPEEETSSLRDIIERSFMQRILSDDAQPGMQINELELAREIGTGTTSVREFLIRFSRFGLIEKRPNSHWILKGFTKDFALELADVRDMFELHSAAAFGQLPGDHVAWVDLERIKAEHLDLLANFDSRSKEFSALDERFHLLVHRASHNRFVADFYDVIAIVFHYHYQWNKARAKERNHRATIEHLAYIDALQSRDPARIDAACRLHLRSARETLLQSIPQYDTEDISSL</sequence>
<dbReference type="SUPFAM" id="SSF48008">
    <property type="entry name" value="GntR ligand-binding domain-like"/>
    <property type="match status" value="1"/>
</dbReference>
<evidence type="ECO:0000313" key="6">
    <source>
        <dbReference type="Proteomes" id="UP001161580"/>
    </source>
</evidence>
<dbReference type="InterPro" id="IPR011711">
    <property type="entry name" value="GntR_C"/>
</dbReference>
<evidence type="ECO:0000256" key="3">
    <source>
        <dbReference type="ARBA" id="ARBA00023163"/>
    </source>
</evidence>
<dbReference type="Gene3D" id="1.10.10.10">
    <property type="entry name" value="Winged helix-like DNA-binding domain superfamily/Winged helix DNA-binding domain"/>
    <property type="match status" value="2"/>
</dbReference>
<dbReference type="InterPro" id="IPR000524">
    <property type="entry name" value="Tscrpt_reg_HTH_GntR"/>
</dbReference>
<name>A0AAE3QBQ7_9HYPH</name>
<dbReference type="Pfam" id="PF00392">
    <property type="entry name" value="GntR"/>
    <property type="match status" value="1"/>
</dbReference>
<dbReference type="Pfam" id="PF07729">
    <property type="entry name" value="FCD"/>
    <property type="match status" value="1"/>
</dbReference>
<dbReference type="Proteomes" id="UP001161580">
    <property type="component" value="Unassembled WGS sequence"/>
</dbReference>
<keyword evidence="6" id="KW-1185">Reference proteome</keyword>
<organism evidence="5 6">
    <name type="scientific">Ferirhizobium litorale</name>
    <dbReference type="NCBI Taxonomy" id="2927786"/>
    <lineage>
        <taxon>Bacteria</taxon>
        <taxon>Pseudomonadati</taxon>
        <taxon>Pseudomonadota</taxon>
        <taxon>Alphaproteobacteria</taxon>
        <taxon>Hyphomicrobiales</taxon>
        <taxon>Rhizobiaceae</taxon>
        <taxon>Ferirhizobium</taxon>
    </lineage>
</organism>
<comment type="caution">
    <text evidence="5">The sequence shown here is derived from an EMBL/GenBank/DDBJ whole genome shotgun (WGS) entry which is preliminary data.</text>
</comment>
<gene>
    <name evidence="5" type="ORF">MRS75_07415</name>
</gene>
<feature type="domain" description="GntR C-terminal" evidence="4">
    <location>
        <begin position="154"/>
        <end position="282"/>
    </location>
</feature>
<keyword evidence="1" id="KW-0805">Transcription regulation</keyword>
<dbReference type="PRINTS" id="PR00035">
    <property type="entry name" value="HTHGNTR"/>
</dbReference>
<dbReference type="PANTHER" id="PTHR43537:SF51">
    <property type="entry name" value="HTH-TYPE TRANSCRIPTIONAL REGULATOR LGOR-RELATED"/>
    <property type="match status" value="1"/>
</dbReference>
<dbReference type="GO" id="GO:0003700">
    <property type="term" value="F:DNA-binding transcription factor activity"/>
    <property type="evidence" value="ECO:0007669"/>
    <property type="project" value="InterPro"/>
</dbReference>
<proteinExistence type="predicted"/>
<dbReference type="InterPro" id="IPR036390">
    <property type="entry name" value="WH_DNA-bd_sf"/>
</dbReference>
<dbReference type="EMBL" id="JALDYZ010000003">
    <property type="protein sequence ID" value="MDI7921916.1"/>
    <property type="molecule type" value="Genomic_DNA"/>
</dbReference>
<dbReference type="Gene3D" id="1.20.120.530">
    <property type="entry name" value="GntR ligand-binding domain-like"/>
    <property type="match status" value="1"/>
</dbReference>
<dbReference type="RefSeq" id="WP_311786066.1">
    <property type="nucleotide sequence ID" value="NZ_JALDYY010000003.1"/>
</dbReference>
<dbReference type="GO" id="GO:0003677">
    <property type="term" value="F:DNA binding"/>
    <property type="evidence" value="ECO:0007669"/>
    <property type="project" value="UniProtKB-KW"/>
</dbReference>
<dbReference type="SUPFAM" id="SSF46785">
    <property type="entry name" value="Winged helix' DNA-binding domain"/>
    <property type="match status" value="2"/>
</dbReference>
<dbReference type="InterPro" id="IPR008920">
    <property type="entry name" value="TF_FadR/GntR_C"/>
</dbReference>
<evidence type="ECO:0000259" key="4">
    <source>
        <dbReference type="SMART" id="SM00895"/>
    </source>
</evidence>
<dbReference type="InterPro" id="IPR036388">
    <property type="entry name" value="WH-like_DNA-bd_sf"/>
</dbReference>
<dbReference type="SMART" id="SM00895">
    <property type="entry name" value="FCD"/>
    <property type="match status" value="1"/>
</dbReference>
<keyword evidence="3" id="KW-0804">Transcription</keyword>
<dbReference type="PANTHER" id="PTHR43537">
    <property type="entry name" value="TRANSCRIPTIONAL REGULATOR, GNTR FAMILY"/>
    <property type="match status" value="1"/>
</dbReference>